<evidence type="ECO:0000256" key="1">
    <source>
        <dbReference type="SAM" id="SignalP"/>
    </source>
</evidence>
<organism evidence="2 3">
    <name type="scientific">Flavobacterium micromati</name>
    <dbReference type="NCBI Taxonomy" id="229205"/>
    <lineage>
        <taxon>Bacteria</taxon>
        <taxon>Pseudomonadati</taxon>
        <taxon>Bacteroidota</taxon>
        <taxon>Flavobacteriia</taxon>
        <taxon>Flavobacteriales</taxon>
        <taxon>Flavobacteriaceae</taxon>
        <taxon>Flavobacterium</taxon>
    </lineage>
</organism>
<dbReference type="EMBL" id="FQWF01000002">
    <property type="protein sequence ID" value="SHG10127.1"/>
    <property type="molecule type" value="Genomic_DNA"/>
</dbReference>
<gene>
    <name evidence="2" type="ORF">SAMN05444372_102259</name>
</gene>
<dbReference type="RefSeq" id="WP_073017191.1">
    <property type="nucleotide sequence ID" value="NZ_FQWF01000002.1"/>
</dbReference>
<dbReference type="Proteomes" id="UP000184020">
    <property type="component" value="Unassembled WGS sequence"/>
</dbReference>
<protein>
    <recommendedName>
        <fullName evidence="4">Outer membrane lipoprotein-sorting protein</fullName>
    </recommendedName>
</protein>
<proteinExistence type="predicted"/>
<keyword evidence="1" id="KW-0732">Signal</keyword>
<accession>A0A1M5H2A7</accession>
<evidence type="ECO:0000313" key="3">
    <source>
        <dbReference type="Proteomes" id="UP000184020"/>
    </source>
</evidence>
<reference evidence="3" key="1">
    <citation type="submission" date="2016-11" db="EMBL/GenBank/DDBJ databases">
        <authorList>
            <person name="Varghese N."/>
            <person name="Submissions S."/>
        </authorList>
    </citation>
    <scope>NUCLEOTIDE SEQUENCE [LARGE SCALE GENOMIC DNA]</scope>
    <source>
        <strain evidence="3">DSM 17659</strain>
    </source>
</reference>
<dbReference type="STRING" id="229205.SAMN05444372_102259"/>
<name>A0A1M5H2A7_9FLAO</name>
<dbReference type="AlphaFoldDB" id="A0A1M5H2A7"/>
<dbReference type="Gene3D" id="2.50.20.10">
    <property type="entry name" value="Lipoprotein localisation LolA/LolB/LppX"/>
    <property type="match status" value="1"/>
</dbReference>
<keyword evidence="3" id="KW-1185">Reference proteome</keyword>
<evidence type="ECO:0000313" key="2">
    <source>
        <dbReference type="EMBL" id="SHG10127.1"/>
    </source>
</evidence>
<evidence type="ECO:0008006" key="4">
    <source>
        <dbReference type="Google" id="ProtNLM"/>
    </source>
</evidence>
<feature type="signal peptide" evidence="1">
    <location>
        <begin position="1"/>
        <end position="22"/>
    </location>
</feature>
<feature type="chain" id="PRO_5012567483" description="Outer membrane lipoprotein-sorting protein" evidence="1">
    <location>
        <begin position="23"/>
        <end position="246"/>
    </location>
</feature>
<dbReference type="OrthoDB" id="128937at2"/>
<sequence length="246" mass="27023">MKATKLFLATFLFTVVSTATFAQNADEIINKYITTIGGAEKLKSLKGVKMEMTTNGGGMEIPVELVQLTGGKMYVKINLQGKEITQMASDGKTIWNTSFMTMKAEKADAETTANALLSNNDFPDAMLDYKSKGYLAEFVGKETKEGTECYKVKFTKKPVTVDGVKTDDISYYFFDTENNLAIATETEVKQGPAKGQKSVSTMSDYQEVDGLFFPFAMNMGGQEMKIKKVTLNPVVADAAFVMPVEK</sequence>